<sequence length="395" mass="39676">MATRIYKTPFAATGDKESLATADQPDGKVSLQSGWTTDYELPNDNANYRPIGRAEMNGIIGEVTEGLGDIQLNGFATWQAIDGGWPLGAQVASGGAVYRSDIDNNTTTPGAVGANWTPMGSGLATTAQARALANASALISPKTLGEASTVFSPVVGSASGVRMSVLAASAAASLTAGQVTVGVGTTGQAYRLSALNLPINLSSVGAGGMDTGLAPVSGYVALYVIFNPATGTAALLAVNATATAAPEVYGGANMPAGFTASALLSVWPTNASRQFVVGFQQGRQVSIEVQGVLSSSTQRPTATSLSIAGAVPLNAKAVSGYIALSSSTPTAGSSSVATSGSVGVQLFNPQISVAATAYSAPYSNVQLQTPQTIFYTATVTAGTMTAYIGITGYAF</sequence>
<dbReference type="Proteomes" id="UP001234798">
    <property type="component" value="Chromosome"/>
</dbReference>
<dbReference type="EMBL" id="CP132976">
    <property type="protein sequence ID" value="WMD23291.1"/>
    <property type="molecule type" value="Genomic_DNA"/>
</dbReference>
<evidence type="ECO:0000313" key="2">
    <source>
        <dbReference type="Proteomes" id="UP001234798"/>
    </source>
</evidence>
<evidence type="ECO:0008006" key="3">
    <source>
        <dbReference type="Google" id="ProtNLM"/>
    </source>
</evidence>
<protein>
    <recommendedName>
        <fullName evidence="3">Tail fiber protein</fullName>
    </recommendedName>
</protein>
<reference evidence="1 2" key="1">
    <citation type="submission" date="2023-08" db="EMBL/GenBank/DDBJ databases">
        <title>Achromobacter seleniivolatilans sp. nov., isolated from seleniferous soil.</title>
        <authorList>
            <person name="Zhang S."/>
            <person name="Li K."/>
            <person name="Peng J."/>
            <person name="Zhao Q."/>
            <person name="Wang H."/>
            <person name="Guo Y."/>
        </authorList>
    </citation>
    <scope>NUCLEOTIDE SEQUENCE [LARGE SCALE GENOMIC DNA]</scope>
    <source>
        <strain evidence="1 2">R39</strain>
    </source>
</reference>
<gene>
    <name evidence="1" type="ORF">RAS12_13250</name>
</gene>
<accession>A0ABY9M8J8</accession>
<organism evidence="1 2">
    <name type="scientific">Achromobacter seleniivolatilans</name>
    <dbReference type="NCBI Taxonomy" id="3047478"/>
    <lineage>
        <taxon>Bacteria</taxon>
        <taxon>Pseudomonadati</taxon>
        <taxon>Pseudomonadota</taxon>
        <taxon>Betaproteobacteria</taxon>
        <taxon>Burkholderiales</taxon>
        <taxon>Alcaligenaceae</taxon>
        <taxon>Achromobacter</taxon>
    </lineage>
</organism>
<name>A0ABY9M8J8_9BURK</name>
<proteinExistence type="predicted"/>
<evidence type="ECO:0000313" key="1">
    <source>
        <dbReference type="EMBL" id="WMD23291.1"/>
    </source>
</evidence>
<dbReference type="RefSeq" id="WP_306950581.1">
    <property type="nucleotide sequence ID" value="NZ_CP132976.1"/>
</dbReference>
<keyword evidence="2" id="KW-1185">Reference proteome</keyword>